<dbReference type="Pfam" id="PF00431">
    <property type="entry name" value="CUB"/>
    <property type="match status" value="1"/>
</dbReference>
<organism evidence="7 8">
    <name type="scientific">Nicrophorus vespilloides</name>
    <name type="common">Boreal carrion beetle</name>
    <dbReference type="NCBI Taxonomy" id="110193"/>
    <lineage>
        <taxon>Eukaryota</taxon>
        <taxon>Metazoa</taxon>
        <taxon>Ecdysozoa</taxon>
        <taxon>Arthropoda</taxon>
        <taxon>Hexapoda</taxon>
        <taxon>Insecta</taxon>
        <taxon>Pterygota</taxon>
        <taxon>Neoptera</taxon>
        <taxon>Endopterygota</taxon>
        <taxon>Coleoptera</taxon>
        <taxon>Polyphaga</taxon>
        <taxon>Staphyliniformia</taxon>
        <taxon>Silphidae</taxon>
        <taxon>Nicrophorinae</taxon>
        <taxon>Nicrophorus</taxon>
    </lineage>
</organism>
<dbReference type="InterPro" id="IPR035914">
    <property type="entry name" value="Sperma_CUB_dom_sf"/>
</dbReference>
<evidence type="ECO:0000256" key="2">
    <source>
        <dbReference type="ARBA" id="ARBA00023157"/>
    </source>
</evidence>
<evidence type="ECO:0000313" key="8">
    <source>
        <dbReference type="RefSeq" id="XP_017769076.1"/>
    </source>
</evidence>
<protein>
    <submittedName>
        <fullName evidence="8">Uncharacterized protein LOC108557170 isoform X1</fullName>
    </submittedName>
</protein>
<proteinExistence type="predicted"/>
<dbReference type="InterPro" id="IPR000859">
    <property type="entry name" value="CUB_dom"/>
</dbReference>
<keyword evidence="1" id="KW-0677">Repeat</keyword>
<evidence type="ECO:0000256" key="3">
    <source>
        <dbReference type="PROSITE-ProRule" id="PRU00124"/>
    </source>
</evidence>
<dbReference type="CDD" id="cd00112">
    <property type="entry name" value="LDLa"/>
    <property type="match status" value="1"/>
</dbReference>
<dbReference type="PROSITE" id="PS01180">
    <property type="entry name" value="CUB"/>
    <property type="match status" value="2"/>
</dbReference>
<feature type="domain" description="CUB" evidence="6">
    <location>
        <begin position="36"/>
        <end position="171"/>
    </location>
</feature>
<dbReference type="Pfam" id="PF00057">
    <property type="entry name" value="Ldl_recept_a"/>
    <property type="match status" value="1"/>
</dbReference>
<dbReference type="PROSITE" id="PS50068">
    <property type="entry name" value="LDLRA_2"/>
    <property type="match status" value="1"/>
</dbReference>
<dbReference type="InterPro" id="IPR023415">
    <property type="entry name" value="LDLR_class-A_CS"/>
</dbReference>
<sequence>MHVDLKLIPKNKYILALIFTIIVQVGARISRNEEICGKFDGRRIYLELDDRGFLEARNQPNTIQNSDNTTPHKQCSLELITCPSCVVTIKFTFLNISRNCGKNSVLDRCGCDYVWIYEPPFEEVSGEQFCGHYMQTNGTNLIYKSQTRSAAITFYYSDVHQHAFTLEYSAEKNRNYYEGYPQMSNMNNGSQIISSPFFPYFYPRDLNTEYVISCKATENCRIRLIFSDFQIATNSLIEFFDWNGQRMHVTTGNIFRPPILISNGPTLVIRFYANGGSNLGFKASYMFLLGEYDNSTLKPDTDCGGYVDNLGGGITMMDMIQENTKAYDCFWIIRPPESYMHLKTQVYLKVILFSKFAGSTELVIRQGMTSNEPIVEVLRYPVSHYIVSKQKEHVAPIAQGFYVSLKGIFRPESRIAIIYSAFNYKDCYSGSDFLCRNFRCIPIYLICDGFDHCGDNSDETTDCLKEPKIKMRWSHTPNFFFPKMSDRYSYLKTATIVFVACSFGLISLIFALIVLLCRMNARNRNQRHLQTHLQTINDMLVCTVVLDEGQMSVTEEEIVIPDDPPMYEPPPNYDYVLKMENKEKKNRKKAAKRHLDNKRPCSRCDGASSQDLEQIPTFPPPIYTSHSSVFVAKIGGEIEAILPAAYVFNRYHYSSLQNISDSFPVPIRRFRSIDLSTEIRNTPITRFKRTRFLSDSELFFNNRMIPPLRRSVTCENVFKI</sequence>
<keyword evidence="5" id="KW-0472">Membrane</keyword>
<comment type="caution">
    <text evidence="3">Lacks conserved residue(s) required for the propagation of feature annotation.</text>
</comment>
<feature type="transmembrane region" description="Helical" evidence="5">
    <location>
        <begin position="494"/>
        <end position="517"/>
    </location>
</feature>
<name>A0ABM1M3C6_NICVS</name>
<dbReference type="SMART" id="SM00042">
    <property type="entry name" value="CUB"/>
    <property type="match status" value="1"/>
</dbReference>
<dbReference type="PROSITE" id="PS01209">
    <property type="entry name" value="LDLRA_1"/>
    <property type="match status" value="1"/>
</dbReference>
<feature type="transmembrane region" description="Helical" evidence="5">
    <location>
        <begin position="12"/>
        <end position="29"/>
    </location>
</feature>
<keyword evidence="7" id="KW-1185">Reference proteome</keyword>
<dbReference type="RefSeq" id="XP_017769076.1">
    <property type="nucleotide sequence ID" value="XM_017913587.1"/>
</dbReference>
<dbReference type="SUPFAM" id="SSF49854">
    <property type="entry name" value="Spermadhesin, CUB domain"/>
    <property type="match status" value="2"/>
</dbReference>
<reference evidence="8" key="1">
    <citation type="submission" date="2025-08" db="UniProtKB">
        <authorList>
            <consortium name="RefSeq"/>
        </authorList>
    </citation>
    <scope>IDENTIFICATION</scope>
    <source>
        <tissue evidence="8">Whole Larva</tissue>
    </source>
</reference>
<dbReference type="Gene3D" id="4.10.400.10">
    <property type="entry name" value="Low-density Lipoprotein Receptor"/>
    <property type="match status" value="1"/>
</dbReference>
<gene>
    <name evidence="8" type="primary">LOC108557170</name>
</gene>
<accession>A0ABM1M3C6</accession>
<dbReference type="CDD" id="cd00041">
    <property type="entry name" value="CUB"/>
    <property type="match status" value="1"/>
</dbReference>
<evidence type="ECO:0000256" key="4">
    <source>
        <dbReference type="SAM" id="MobiDB-lite"/>
    </source>
</evidence>
<feature type="disulfide bond" evidence="3">
    <location>
        <begin position="435"/>
        <end position="453"/>
    </location>
</feature>
<keyword evidence="2 3" id="KW-1015">Disulfide bond</keyword>
<dbReference type="Gene3D" id="2.60.120.290">
    <property type="entry name" value="Spermadhesin, CUB domain"/>
    <property type="match status" value="2"/>
</dbReference>
<dbReference type="GeneID" id="108557170"/>
<evidence type="ECO:0000256" key="1">
    <source>
        <dbReference type="ARBA" id="ARBA00022737"/>
    </source>
</evidence>
<keyword evidence="5" id="KW-0812">Transmembrane</keyword>
<evidence type="ECO:0000259" key="6">
    <source>
        <dbReference type="PROSITE" id="PS01180"/>
    </source>
</evidence>
<dbReference type="SMART" id="SM00192">
    <property type="entry name" value="LDLa"/>
    <property type="match status" value="1"/>
</dbReference>
<feature type="domain" description="CUB" evidence="6">
    <location>
        <begin position="182"/>
        <end position="288"/>
    </location>
</feature>
<dbReference type="SUPFAM" id="SSF57424">
    <property type="entry name" value="LDL receptor-like module"/>
    <property type="match status" value="1"/>
</dbReference>
<feature type="region of interest" description="Disordered" evidence="4">
    <location>
        <begin position="586"/>
        <end position="610"/>
    </location>
</feature>
<dbReference type="Proteomes" id="UP000695000">
    <property type="component" value="Unplaced"/>
</dbReference>
<evidence type="ECO:0000256" key="5">
    <source>
        <dbReference type="SAM" id="Phobius"/>
    </source>
</evidence>
<keyword evidence="5" id="KW-1133">Transmembrane helix</keyword>
<dbReference type="InterPro" id="IPR036055">
    <property type="entry name" value="LDL_receptor-like_sf"/>
</dbReference>
<dbReference type="InterPro" id="IPR002172">
    <property type="entry name" value="LDrepeatLR_classA_rpt"/>
</dbReference>
<evidence type="ECO:0000313" key="7">
    <source>
        <dbReference type="Proteomes" id="UP000695000"/>
    </source>
</evidence>
<dbReference type="PANTHER" id="PTHR24251">
    <property type="entry name" value="OVOCHYMASE-RELATED"/>
    <property type="match status" value="1"/>
</dbReference>